<accession>A0A1A8FXB8</accession>
<feature type="non-terminal residue" evidence="2">
    <location>
        <position position="1"/>
    </location>
</feature>
<protein>
    <submittedName>
        <fullName evidence="2">Uncharacterized protein</fullName>
    </submittedName>
</protein>
<feature type="region of interest" description="Disordered" evidence="1">
    <location>
        <begin position="1"/>
        <end position="24"/>
    </location>
</feature>
<evidence type="ECO:0000313" key="2">
    <source>
        <dbReference type="EMBL" id="SBQ62749.1"/>
    </source>
</evidence>
<organism evidence="2">
    <name type="scientific">Nothobranchius korthausae</name>
    <dbReference type="NCBI Taxonomy" id="1143690"/>
    <lineage>
        <taxon>Eukaryota</taxon>
        <taxon>Metazoa</taxon>
        <taxon>Chordata</taxon>
        <taxon>Craniata</taxon>
        <taxon>Vertebrata</taxon>
        <taxon>Euteleostomi</taxon>
        <taxon>Actinopterygii</taxon>
        <taxon>Neopterygii</taxon>
        <taxon>Teleostei</taxon>
        <taxon>Neoteleostei</taxon>
        <taxon>Acanthomorphata</taxon>
        <taxon>Ovalentaria</taxon>
        <taxon>Atherinomorphae</taxon>
        <taxon>Cyprinodontiformes</taxon>
        <taxon>Nothobranchiidae</taxon>
        <taxon>Nothobranchius</taxon>
    </lineage>
</organism>
<reference evidence="2" key="2">
    <citation type="submission" date="2016-06" db="EMBL/GenBank/DDBJ databases">
        <title>The genome of a short-lived fish provides insights into sex chromosome evolution and the genetic control of aging.</title>
        <authorList>
            <person name="Reichwald K."/>
            <person name="Felder M."/>
            <person name="Petzold A."/>
            <person name="Koch P."/>
            <person name="Groth M."/>
            <person name="Platzer M."/>
        </authorList>
    </citation>
    <scope>NUCLEOTIDE SEQUENCE</scope>
    <source>
        <tissue evidence="2">Brain</tissue>
    </source>
</reference>
<reference evidence="2" key="1">
    <citation type="submission" date="2016-05" db="EMBL/GenBank/DDBJ databases">
        <authorList>
            <person name="Lavstsen T."/>
            <person name="Jespersen J.S."/>
        </authorList>
    </citation>
    <scope>NUCLEOTIDE SEQUENCE</scope>
    <source>
        <tissue evidence="2">Brain</tissue>
    </source>
</reference>
<feature type="compositionally biased region" description="Low complexity" evidence="1">
    <location>
        <begin position="9"/>
        <end position="19"/>
    </location>
</feature>
<gene>
    <name evidence="2" type="primary">CR293502.1</name>
</gene>
<feature type="non-terminal residue" evidence="2">
    <location>
        <position position="133"/>
    </location>
</feature>
<sequence>KPLQTFLRTSGGSSDGTGTIPHEQTAHQITRPKVFLPVDTLANQESYRGVADRFNISKSTVFAHLITSAPWSSHICHITFLGLLENSFTPHSSDFREQVFQIQSVPLMDVTFPLTDQIAMILQHSITENSSIP</sequence>
<name>A0A1A8FXB8_9TELE</name>
<dbReference type="AlphaFoldDB" id="A0A1A8FXB8"/>
<evidence type="ECO:0000256" key="1">
    <source>
        <dbReference type="SAM" id="MobiDB-lite"/>
    </source>
</evidence>
<dbReference type="EMBL" id="HAEB01016222">
    <property type="protein sequence ID" value="SBQ62749.1"/>
    <property type="molecule type" value="Transcribed_RNA"/>
</dbReference>
<proteinExistence type="predicted"/>